<feature type="repeat" description="ANK" evidence="3">
    <location>
        <begin position="156"/>
        <end position="188"/>
    </location>
</feature>
<organism evidence="5 6">
    <name type="scientific">Cladorrhinum samala</name>
    <dbReference type="NCBI Taxonomy" id="585594"/>
    <lineage>
        <taxon>Eukaryota</taxon>
        <taxon>Fungi</taxon>
        <taxon>Dikarya</taxon>
        <taxon>Ascomycota</taxon>
        <taxon>Pezizomycotina</taxon>
        <taxon>Sordariomycetes</taxon>
        <taxon>Sordariomycetidae</taxon>
        <taxon>Sordariales</taxon>
        <taxon>Podosporaceae</taxon>
        <taxon>Cladorrhinum</taxon>
    </lineage>
</organism>
<evidence type="ECO:0000256" key="1">
    <source>
        <dbReference type="ARBA" id="ARBA00022737"/>
    </source>
</evidence>
<gene>
    <name evidence="5" type="ORF">QBC42DRAFT_267378</name>
</gene>
<reference evidence="5" key="2">
    <citation type="submission" date="2023-06" db="EMBL/GenBank/DDBJ databases">
        <authorList>
            <consortium name="Lawrence Berkeley National Laboratory"/>
            <person name="Mondo S.J."/>
            <person name="Hensen N."/>
            <person name="Bonometti L."/>
            <person name="Westerberg I."/>
            <person name="Brannstrom I.O."/>
            <person name="Guillou S."/>
            <person name="Cros-Aarteil S."/>
            <person name="Calhoun S."/>
            <person name="Haridas S."/>
            <person name="Kuo A."/>
            <person name="Pangilinan J."/>
            <person name="Riley R."/>
            <person name="Labutti K."/>
            <person name="Andreopoulos B."/>
            <person name="Lipzen A."/>
            <person name="Chen C."/>
            <person name="Yanf M."/>
            <person name="Daum C."/>
            <person name="Ng V."/>
            <person name="Clum A."/>
            <person name="Steindorff A."/>
            <person name="Ohm R."/>
            <person name="Martin F."/>
            <person name="Silar P."/>
            <person name="Natvig D."/>
            <person name="Lalanne C."/>
            <person name="Gautier V."/>
            <person name="Ament-Velasquez S.L."/>
            <person name="Kruys A."/>
            <person name="Hutchinson M.I."/>
            <person name="Powell A.J."/>
            <person name="Barry K."/>
            <person name="Miller A.N."/>
            <person name="Grigoriev I.V."/>
            <person name="Debuchy R."/>
            <person name="Gladieux P."/>
            <person name="Thoren M.H."/>
            <person name="Johannesson H."/>
        </authorList>
    </citation>
    <scope>NUCLEOTIDE SEQUENCE</scope>
    <source>
        <strain evidence="5">PSN324</strain>
    </source>
</reference>
<dbReference type="AlphaFoldDB" id="A0AAV9HRK0"/>
<dbReference type="PRINTS" id="PR01415">
    <property type="entry name" value="ANKYRIN"/>
</dbReference>
<dbReference type="SUPFAM" id="SSF48403">
    <property type="entry name" value="Ankyrin repeat"/>
    <property type="match status" value="2"/>
</dbReference>
<evidence type="ECO:0000313" key="6">
    <source>
        <dbReference type="Proteomes" id="UP001321749"/>
    </source>
</evidence>
<dbReference type="PROSITE" id="PS50297">
    <property type="entry name" value="ANK_REP_REGION"/>
    <property type="match status" value="5"/>
</dbReference>
<keyword evidence="2 3" id="KW-0040">ANK repeat</keyword>
<reference evidence="5" key="1">
    <citation type="journal article" date="2023" name="Mol. Phylogenet. Evol.">
        <title>Genome-scale phylogeny and comparative genomics of the fungal order Sordariales.</title>
        <authorList>
            <person name="Hensen N."/>
            <person name="Bonometti L."/>
            <person name="Westerberg I."/>
            <person name="Brannstrom I.O."/>
            <person name="Guillou S."/>
            <person name="Cros-Aarteil S."/>
            <person name="Calhoun S."/>
            <person name="Haridas S."/>
            <person name="Kuo A."/>
            <person name="Mondo S."/>
            <person name="Pangilinan J."/>
            <person name="Riley R."/>
            <person name="LaButti K."/>
            <person name="Andreopoulos B."/>
            <person name="Lipzen A."/>
            <person name="Chen C."/>
            <person name="Yan M."/>
            <person name="Daum C."/>
            <person name="Ng V."/>
            <person name="Clum A."/>
            <person name="Steindorff A."/>
            <person name="Ohm R.A."/>
            <person name="Martin F."/>
            <person name="Silar P."/>
            <person name="Natvig D.O."/>
            <person name="Lalanne C."/>
            <person name="Gautier V."/>
            <person name="Ament-Velasquez S.L."/>
            <person name="Kruys A."/>
            <person name="Hutchinson M.I."/>
            <person name="Powell A.J."/>
            <person name="Barry K."/>
            <person name="Miller A.N."/>
            <person name="Grigoriev I.V."/>
            <person name="Debuchy R."/>
            <person name="Gladieux P."/>
            <person name="Hiltunen Thoren M."/>
            <person name="Johannesson H."/>
        </authorList>
    </citation>
    <scope>NUCLEOTIDE SEQUENCE</scope>
    <source>
        <strain evidence="5">PSN324</strain>
    </source>
</reference>
<dbReference type="PANTHER" id="PTHR24189:SF50">
    <property type="entry name" value="ANKYRIN REPEAT AND SOCS BOX PROTEIN 2"/>
    <property type="match status" value="1"/>
</dbReference>
<accession>A0AAV9HRK0</accession>
<dbReference type="Pfam" id="PF00023">
    <property type="entry name" value="Ank"/>
    <property type="match status" value="1"/>
</dbReference>
<evidence type="ECO:0000256" key="2">
    <source>
        <dbReference type="ARBA" id="ARBA00023043"/>
    </source>
</evidence>
<dbReference type="PROSITE" id="PS50088">
    <property type="entry name" value="ANK_REPEAT"/>
    <property type="match status" value="5"/>
</dbReference>
<keyword evidence="1" id="KW-0677">Repeat</keyword>
<evidence type="ECO:0000313" key="5">
    <source>
        <dbReference type="EMBL" id="KAK4462665.1"/>
    </source>
</evidence>
<feature type="repeat" description="ANK" evidence="3">
    <location>
        <begin position="428"/>
        <end position="460"/>
    </location>
</feature>
<keyword evidence="6" id="KW-1185">Reference proteome</keyword>
<dbReference type="Gene3D" id="1.25.40.20">
    <property type="entry name" value="Ankyrin repeat-containing domain"/>
    <property type="match status" value="5"/>
</dbReference>
<protein>
    <submittedName>
        <fullName evidence="5">Ankyrin repeat-containing domain protein</fullName>
    </submittedName>
</protein>
<feature type="repeat" description="ANK" evidence="3">
    <location>
        <begin position="286"/>
        <end position="315"/>
    </location>
</feature>
<name>A0AAV9HRK0_9PEZI</name>
<dbReference type="InterPro" id="IPR050745">
    <property type="entry name" value="Multifunctional_regulatory"/>
</dbReference>
<dbReference type="PANTHER" id="PTHR24189">
    <property type="entry name" value="MYOTROPHIN"/>
    <property type="match status" value="1"/>
</dbReference>
<proteinExistence type="predicted"/>
<sequence>MLSAAAWDNNDPEYWPMGQMRRSKAVRMHREATPTLTHLDVFAPAYHKSAANVTTTQANPLPGSRPALGQVSAANANNSIDTNNAGGDDDDVDDTETDSEQEMEDWFGMNDLDMDDQDDEDDDLGMGGGGWFPGLDVTGFDEEMEDDDGEFDYKPRTHTALHIAAKEGHKEIVGLLLDHGADINSHSTNFCACPPRASQWQREERLETSHWRSKVLPRWSPLHMAICSRRIEIAKFLISRGADVTAKNNFHAFPPLHQAAADGHVDLLQYMLDKNPDVGINCEDHWGLTPLYYAVNKARWDSSVPLLVSRGADVNPVIAFAVGEAEVRTTTLAELCRFGRFDDALKLLDLGAKIDDGLNIDPPQHLGRGTHPTHIPLLHLCCMEIPANHPLETCKDKDKGIAQDHMRSKVISRLVANNAPDQWTYNANKRTPLSVAALHVQTRAVRALLAAGADVNACDDEKRNALMIVLGRSSEWPNMTTLAANLPPIATTTGEQLLYTVAEILLDAGTEANHQDQHGQTALHIFFEFCSSRHLHTSTRSIGEDIVRLLLAKGVDPLIKDKSGSTAFHVAIRCDLLWAMNILTRHSRVSLDALFDFEQLVEIVGRLLIADDFASNSRFGHMYMPQIVDLMFDLDRAGYFLSDKRLLTHFLDQASEGALYSAAAHAICRRSAPYLIRKLNSDEKLVLMRKAVTGDCYAVALELLESFPSGLLDTIDENGETLLFEAIVSLTDDSLANPELACHFQFVLDLIRLGANLHLPITSRISYKDIPAPMTPLMMAMFSRGQGWRHLVPSMLSMQPIKGNAQAASALYLHRVLSPEFLKRRLGDVLDVSVSPKKLPVQDMLVQSLIRAGADKNQIDEDGNTPLSFFLEQKLESAPPDMERSHYALVLSLGVDLDIKNCRGKSGFDLLSELKRRPGYCSDSLKASYTITTLENGKREIKWRRPLVL</sequence>
<evidence type="ECO:0000256" key="4">
    <source>
        <dbReference type="SAM" id="MobiDB-lite"/>
    </source>
</evidence>
<dbReference type="InterPro" id="IPR036770">
    <property type="entry name" value="Ankyrin_rpt-contain_sf"/>
</dbReference>
<dbReference type="Pfam" id="PF12796">
    <property type="entry name" value="Ank_2"/>
    <property type="match status" value="3"/>
</dbReference>
<feature type="repeat" description="ANK" evidence="3">
    <location>
        <begin position="217"/>
        <end position="249"/>
    </location>
</feature>
<dbReference type="InterPro" id="IPR002110">
    <property type="entry name" value="Ankyrin_rpt"/>
</dbReference>
<comment type="caution">
    <text evidence="5">The sequence shown here is derived from an EMBL/GenBank/DDBJ whole genome shotgun (WGS) entry which is preliminary data.</text>
</comment>
<dbReference type="EMBL" id="MU864969">
    <property type="protein sequence ID" value="KAK4462665.1"/>
    <property type="molecule type" value="Genomic_DNA"/>
</dbReference>
<feature type="region of interest" description="Disordered" evidence="4">
    <location>
        <begin position="77"/>
        <end position="101"/>
    </location>
</feature>
<feature type="compositionally biased region" description="Acidic residues" evidence="4">
    <location>
        <begin position="87"/>
        <end position="101"/>
    </location>
</feature>
<feature type="repeat" description="ANK" evidence="3">
    <location>
        <begin position="251"/>
        <end position="283"/>
    </location>
</feature>
<dbReference type="SMART" id="SM00248">
    <property type="entry name" value="ANK"/>
    <property type="match status" value="8"/>
</dbReference>
<dbReference type="Proteomes" id="UP001321749">
    <property type="component" value="Unassembled WGS sequence"/>
</dbReference>
<evidence type="ECO:0000256" key="3">
    <source>
        <dbReference type="PROSITE-ProRule" id="PRU00023"/>
    </source>
</evidence>